<gene>
    <name evidence="7" type="ordered locus">A2cp1_1899</name>
</gene>
<dbReference type="EMBL" id="CP001359">
    <property type="protein sequence ID" value="ACL65241.1"/>
    <property type="molecule type" value="Genomic_DNA"/>
</dbReference>
<evidence type="ECO:0000256" key="5">
    <source>
        <dbReference type="ARBA" id="ARBA00034489"/>
    </source>
</evidence>
<evidence type="ECO:0000313" key="7">
    <source>
        <dbReference type="EMBL" id="ACL65241.1"/>
    </source>
</evidence>
<comment type="similarity">
    <text evidence="5">Belongs to the TDD superfamily. DTWD2 family.</text>
</comment>
<keyword evidence="3" id="KW-0949">S-adenosyl-L-methionine</keyword>
<feature type="domain" description="DTW" evidence="6">
    <location>
        <begin position="1"/>
        <end position="188"/>
    </location>
</feature>
<keyword evidence="8" id="KW-1185">Reference proteome</keyword>
<dbReference type="HOGENOM" id="CLU_066458_2_3_7"/>
<dbReference type="RefSeq" id="WP_012633157.1">
    <property type="nucleotide sequence ID" value="NC_011891.1"/>
</dbReference>
<accession>B8J751</accession>
<dbReference type="EC" id="2.5.1.25" evidence="1"/>
<name>B8J751_ANAD2</name>
<dbReference type="AlphaFoldDB" id="B8J751"/>
<organism evidence="7 8">
    <name type="scientific">Anaeromyxobacter dehalogenans (strain ATCC BAA-258 / DSM 21875 / 2CP-1)</name>
    <dbReference type="NCBI Taxonomy" id="455488"/>
    <lineage>
        <taxon>Bacteria</taxon>
        <taxon>Pseudomonadati</taxon>
        <taxon>Myxococcota</taxon>
        <taxon>Myxococcia</taxon>
        <taxon>Myxococcales</taxon>
        <taxon>Cystobacterineae</taxon>
        <taxon>Anaeromyxobacteraceae</taxon>
        <taxon>Anaeromyxobacter</taxon>
    </lineage>
</organism>
<dbReference type="GO" id="GO:0016432">
    <property type="term" value="F:tRNA-uridine aminocarboxypropyltransferase activity"/>
    <property type="evidence" value="ECO:0007669"/>
    <property type="project" value="UniProtKB-EC"/>
</dbReference>
<keyword evidence="4" id="KW-0819">tRNA processing</keyword>
<reference evidence="7" key="1">
    <citation type="submission" date="2009-01" db="EMBL/GenBank/DDBJ databases">
        <title>Complete sequence of Anaeromyxobacter dehalogenans 2CP-1.</title>
        <authorList>
            <consortium name="US DOE Joint Genome Institute"/>
            <person name="Lucas S."/>
            <person name="Copeland A."/>
            <person name="Lapidus A."/>
            <person name="Glavina del Rio T."/>
            <person name="Dalin E."/>
            <person name="Tice H."/>
            <person name="Bruce D."/>
            <person name="Goodwin L."/>
            <person name="Pitluck S."/>
            <person name="Saunders E."/>
            <person name="Brettin T."/>
            <person name="Detter J.C."/>
            <person name="Han C."/>
            <person name="Larimer F."/>
            <person name="Land M."/>
            <person name="Hauser L."/>
            <person name="Kyrpides N."/>
            <person name="Ovchinnikova G."/>
            <person name="Beliaev A.S."/>
            <person name="Richardson P."/>
        </authorList>
    </citation>
    <scope>NUCLEOTIDE SEQUENCE</scope>
    <source>
        <strain evidence="7">2CP-1</strain>
    </source>
</reference>
<protein>
    <recommendedName>
        <fullName evidence="1">tRNA-uridine aminocarboxypropyltransferase</fullName>
        <ecNumber evidence="1">2.5.1.25</ecNumber>
    </recommendedName>
</protein>
<dbReference type="Proteomes" id="UP000007089">
    <property type="component" value="Chromosome"/>
</dbReference>
<evidence type="ECO:0000256" key="4">
    <source>
        <dbReference type="ARBA" id="ARBA00022694"/>
    </source>
</evidence>
<dbReference type="Pfam" id="PF03942">
    <property type="entry name" value="DTW"/>
    <property type="match status" value="1"/>
</dbReference>
<dbReference type="InterPro" id="IPR005636">
    <property type="entry name" value="DTW"/>
</dbReference>
<evidence type="ECO:0000256" key="3">
    <source>
        <dbReference type="ARBA" id="ARBA00022691"/>
    </source>
</evidence>
<dbReference type="PANTHER" id="PTHR21392:SF0">
    <property type="entry name" value="TRNA-URIDINE AMINOCARBOXYPROPYLTRANSFERASE 2"/>
    <property type="match status" value="1"/>
</dbReference>
<evidence type="ECO:0000256" key="2">
    <source>
        <dbReference type="ARBA" id="ARBA00022679"/>
    </source>
</evidence>
<dbReference type="PANTHER" id="PTHR21392">
    <property type="entry name" value="TRNA-URIDINE AMINOCARBOXYPROPYLTRANSFERASE 2"/>
    <property type="match status" value="1"/>
</dbReference>
<dbReference type="SMART" id="SM01144">
    <property type="entry name" value="DTW"/>
    <property type="match status" value="1"/>
</dbReference>
<sequence>MRELCRRCLRPTALCLCASLPAVRARTRVVILQHPREARLAICTAWLTRLALEGCELHRGVRFEDHPRVREVVAGPGTALLFPGEGSVPAAARAADPPRVLVAVDGTWHQARKMVEASPSLAALPRISVVPDGPGGYAGLRREPEPEYLSTLEAVALALGALEQDPARFEPMREAFRKMVAQQLECARGARRNPRHRGGAAGA</sequence>
<evidence type="ECO:0000313" key="8">
    <source>
        <dbReference type="Proteomes" id="UP000007089"/>
    </source>
</evidence>
<keyword evidence="2" id="KW-0808">Transferase</keyword>
<proteinExistence type="inferred from homology"/>
<dbReference type="KEGG" id="acp:A2cp1_1899"/>
<evidence type="ECO:0000256" key="1">
    <source>
        <dbReference type="ARBA" id="ARBA00012386"/>
    </source>
</evidence>
<dbReference type="GO" id="GO:0008033">
    <property type="term" value="P:tRNA processing"/>
    <property type="evidence" value="ECO:0007669"/>
    <property type="project" value="UniProtKB-KW"/>
</dbReference>
<dbReference type="InterPro" id="IPR039262">
    <property type="entry name" value="DTWD2/TAPT"/>
</dbReference>
<evidence type="ECO:0000259" key="6">
    <source>
        <dbReference type="SMART" id="SM01144"/>
    </source>
</evidence>